<keyword evidence="2" id="KW-0488">Methylation</keyword>
<dbReference type="AlphaFoldDB" id="A0A1G2PSF9"/>
<evidence type="ECO:0000256" key="2">
    <source>
        <dbReference type="ARBA" id="ARBA00022481"/>
    </source>
</evidence>
<evidence type="ECO:0000256" key="1">
    <source>
        <dbReference type="ARBA" id="ARBA00004167"/>
    </source>
</evidence>
<dbReference type="GO" id="GO:0015627">
    <property type="term" value="C:type II protein secretion system complex"/>
    <property type="evidence" value="ECO:0007669"/>
    <property type="project" value="InterPro"/>
</dbReference>
<gene>
    <name evidence="7" type="ORF">A3A97_02085</name>
</gene>
<dbReference type="GO" id="GO:0015628">
    <property type="term" value="P:protein secretion by the type II secretion system"/>
    <property type="evidence" value="ECO:0007669"/>
    <property type="project" value="InterPro"/>
</dbReference>
<evidence type="ECO:0008006" key="9">
    <source>
        <dbReference type="Google" id="ProtNLM"/>
    </source>
</evidence>
<evidence type="ECO:0000313" key="8">
    <source>
        <dbReference type="Proteomes" id="UP000176951"/>
    </source>
</evidence>
<dbReference type="SUPFAM" id="SSF54523">
    <property type="entry name" value="Pili subunits"/>
    <property type="match status" value="1"/>
</dbReference>
<sequence length="284" mass="29765">MHISKKGFTAIELLIVTSLIAVVATLVGLSFGQLRTSTQHIAQAQNIASVVAEARSNTVAGQSNLQWGVHFTTDDYTLFRGSSYSQGASGNVLYTLPSGVTISSISLTGGGADVIFDRLSGGTSQPGTITVSSGALTALLTVRAGGEISVGGTLATPQNTRVVDTRHVHFNLPWSIHNATTLTLTFLDPPNPPTVQNIIMASYFSGGNSVFNWSGSYTVGATTEVLKIHTHLIDAVNNITTLSVHRDKMENTKALNITIDAQSVADYTSAGAVTPAIGVTYVTQ</sequence>
<evidence type="ECO:0000256" key="4">
    <source>
        <dbReference type="ARBA" id="ARBA00022989"/>
    </source>
</evidence>
<evidence type="ECO:0000313" key="7">
    <source>
        <dbReference type="EMBL" id="OHA50689.1"/>
    </source>
</evidence>
<keyword evidence="3 6" id="KW-0812">Transmembrane</keyword>
<reference evidence="7 8" key="1">
    <citation type="journal article" date="2016" name="Nat. Commun.">
        <title>Thousands of microbial genomes shed light on interconnected biogeochemical processes in an aquifer system.</title>
        <authorList>
            <person name="Anantharaman K."/>
            <person name="Brown C.T."/>
            <person name="Hug L.A."/>
            <person name="Sharon I."/>
            <person name="Castelle C.J."/>
            <person name="Probst A.J."/>
            <person name="Thomas B.C."/>
            <person name="Singh A."/>
            <person name="Wilkins M.J."/>
            <person name="Karaoz U."/>
            <person name="Brodie E.L."/>
            <person name="Williams K.H."/>
            <person name="Hubbard S.S."/>
            <person name="Banfield J.F."/>
        </authorList>
    </citation>
    <scope>NUCLEOTIDE SEQUENCE [LARGE SCALE GENOMIC DNA]</scope>
</reference>
<dbReference type="InterPro" id="IPR045584">
    <property type="entry name" value="Pilin-like"/>
</dbReference>
<evidence type="ECO:0000256" key="3">
    <source>
        <dbReference type="ARBA" id="ARBA00022692"/>
    </source>
</evidence>
<comment type="subcellular location">
    <subcellularLocation>
        <location evidence="1">Membrane</location>
        <topology evidence="1">Single-pass membrane protein</topology>
    </subcellularLocation>
</comment>
<dbReference type="GO" id="GO:0016020">
    <property type="term" value="C:membrane"/>
    <property type="evidence" value="ECO:0007669"/>
    <property type="project" value="UniProtKB-SubCell"/>
</dbReference>
<evidence type="ECO:0000256" key="5">
    <source>
        <dbReference type="ARBA" id="ARBA00023136"/>
    </source>
</evidence>
<dbReference type="PRINTS" id="PR00885">
    <property type="entry name" value="BCTERIALGSPH"/>
</dbReference>
<organism evidence="7 8">
    <name type="scientific">Candidatus Terrybacteria bacterium RIFCSPLOWO2_01_FULL_40_23</name>
    <dbReference type="NCBI Taxonomy" id="1802366"/>
    <lineage>
        <taxon>Bacteria</taxon>
        <taxon>Candidatus Terryibacteriota</taxon>
    </lineage>
</organism>
<proteinExistence type="predicted"/>
<dbReference type="Proteomes" id="UP000176951">
    <property type="component" value="Unassembled WGS sequence"/>
</dbReference>
<name>A0A1G2PSF9_9BACT</name>
<dbReference type="NCBIfam" id="TIGR02532">
    <property type="entry name" value="IV_pilin_GFxxxE"/>
    <property type="match status" value="1"/>
</dbReference>
<keyword evidence="5 6" id="KW-0472">Membrane</keyword>
<comment type="caution">
    <text evidence="7">The sequence shown here is derived from an EMBL/GenBank/DDBJ whole genome shotgun (WGS) entry which is preliminary data.</text>
</comment>
<feature type="transmembrane region" description="Helical" evidence="6">
    <location>
        <begin position="7"/>
        <end position="31"/>
    </location>
</feature>
<keyword evidence="4 6" id="KW-1133">Transmembrane helix</keyword>
<dbReference type="InterPro" id="IPR012902">
    <property type="entry name" value="N_methyl_site"/>
</dbReference>
<evidence type="ECO:0000256" key="6">
    <source>
        <dbReference type="SAM" id="Phobius"/>
    </source>
</evidence>
<dbReference type="InterPro" id="IPR002416">
    <property type="entry name" value="T2SS_protein-GspH"/>
</dbReference>
<dbReference type="EMBL" id="MHSW01000031">
    <property type="protein sequence ID" value="OHA50689.1"/>
    <property type="molecule type" value="Genomic_DNA"/>
</dbReference>
<accession>A0A1G2PSF9</accession>
<protein>
    <recommendedName>
        <fullName evidence="9">General secretion pathway GspH domain-containing protein</fullName>
    </recommendedName>
</protein>